<dbReference type="EMBL" id="CP003740">
    <property type="protein sequence ID" value="AGI66555.1"/>
    <property type="molecule type" value="Genomic_DNA"/>
</dbReference>
<dbReference type="Proteomes" id="UP000005307">
    <property type="component" value="Chromosome"/>
</dbReference>
<dbReference type="InterPro" id="IPR011049">
    <property type="entry name" value="Serralysin-like_metalloprot_C"/>
</dbReference>
<gene>
    <name evidence="1" type="ORF">OAN307_c08340</name>
</gene>
<dbReference type="OrthoDB" id="7724872at2"/>
<evidence type="ECO:0000313" key="1">
    <source>
        <dbReference type="EMBL" id="AGI66555.1"/>
    </source>
</evidence>
<protein>
    <submittedName>
        <fullName evidence="1">Uncharacterized protein</fullName>
    </submittedName>
</protein>
<dbReference type="AlphaFoldDB" id="M9R9Y3"/>
<dbReference type="PRINTS" id="PR00313">
    <property type="entry name" value="CABNDNGRPT"/>
</dbReference>
<sequence>MGPAALMALIFGAFFLIPLMTGQDEDMVDDGADDVTDPADSVNPVNPDTLGASFSETDDVVAIEFGEKETRSLAVITYVDVSVNSEPSTYIPMHEARYYLVPDGVDWPDNTSETAGDIPGERDFGGFQSNYFLSDFEEHFGLTLLGPHHLLAEADTFASPENMTDGLPELTANRDAGYYYLESGFDNRALTSYLQERCLVTRNGVTETLVTEDTIGTDRIDWLTADAGGITVNGAAGDDVLLSEVANVVFEGGDGNDFAHACGVRAIINGDDLIKIEEGGSTIDGGAGDNRIRMFGSIRGSVINGGRGVDNILSFGGNVNGGTGNDNIEIFHRSGAAYGDEGDDLIEAHYSSGSRLYGGVGDDVLYERSGDSELFGDEGNDRLTARKGFNRG</sequence>
<name>M9R9Y3_9RHOB</name>
<dbReference type="eggNOG" id="COG2931">
    <property type="taxonomic scope" value="Bacteria"/>
</dbReference>
<proteinExistence type="predicted"/>
<organism evidence="1 2">
    <name type="scientific">Octadecabacter antarcticus 307</name>
    <dbReference type="NCBI Taxonomy" id="391626"/>
    <lineage>
        <taxon>Bacteria</taxon>
        <taxon>Pseudomonadati</taxon>
        <taxon>Pseudomonadota</taxon>
        <taxon>Alphaproteobacteria</taxon>
        <taxon>Rhodobacterales</taxon>
        <taxon>Roseobacteraceae</taxon>
        <taxon>Octadecabacter</taxon>
    </lineage>
</organism>
<dbReference type="Gene3D" id="2.160.20.160">
    <property type="match status" value="1"/>
</dbReference>
<keyword evidence="2" id="KW-1185">Reference proteome</keyword>
<dbReference type="KEGG" id="oat:OAN307_c08340"/>
<dbReference type="RefSeq" id="WP_015498598.1">
    <property type="nucleotide sequence ID" value="NC_020911.1"/>
</dbReference>
<dbReference type="STRING" id="391626.OAN307_c08340"/>
<dbReference type="HOGENOM" id="CLU_703654_0_0_5"/>
<accession>M9R9Y3</accession>
<evidence type="ECO:0000313" key="2">
    <source>
        <dbReference type="Proteomes" id="UP000005307"/>
    </source>
</evidence>
<reference evidence="1 2" key="1">
    <citation type="journal article" date="2013" name="PLoS ONE">
        <title>Poles Apart: Arctic and Antarctic Octadecabacter strains Share High Genome Plasticity and a New Type of Xanthorhodopsin.</title>
        <authorList>
            <person name="Vollmers J."/>
            <person name="Voget S."/>
            <person name="Dietrich S."/>
            <person name="Gollnow K."/>
            <person name="Smits M."/>
            <person name="Meyer K."/>
            <person name="Brinkhoff T."/>
            <person name="Simon M."/>
            <person name="Daniel R."/>
        </authorList>
    </citation>
    <scope>NUCLEOTIDE SEQUENCE [LARGE SCALE GENOMIC DNA]</scope>
    <source>
        <strain evidence="1 2">307</strain>
    </source>
</reference>
<dbReference type="SUPFAM" id="SSF51120">
    <property type="entry name" value="beta-Roll"/>
    <property type="match status" value="1"/>
</dbReference>